<gene>
    <name evidence="1" type="ORF">METZ01_LOCUS185612</name>
</gene>
<dbReference type="Gene3D" id="3.30.1360.180">
    <property type="match status" value="1"/>
</dbReference>
<dbReference type="Gene3D" id="3.40.720.10">
    <property type="entry name" value="Alkaline Phosphatase, subunit A"/>
    <property type="match status" value="1"/>
</dbReference>
<protein>
    <recommendedName>
        <fullName evidence="2">Alkaline phosphatase family protein</fullName>
    </recommendedName>
</protein>
<dbReference type="InterPro" id="IPR017850">
    <property type="entry name" value="Alkaline_phosphatase_core_sf"/>
</dbReference>
<dbReference type="PANTHER" id="PTHR10151:SF120">
    <property type="entry name" value="BIS(5'-ADENOSYL)-TRIPHOSPHATASE"/>
    <property type="match status" value="1"/>
</dbReference>
<dbReference type="GO" id="GO:0016787">
    <property type="term" value="F:hydrolase activity"/>
    <property type="evidence" value="ECO:0007669"/>
    <property type="project" value="UniProtKB-ARBA"/>
</dbReference>
<proteinExistence type="predicted"/>
<dbReference type="PANTHER" id="PTHR10151">
    <property type="entry name" value="ECTONUCLEOTIDE PYROPHOSPHATASE/PHOSPHODIESTERASE"/>
    <property type="match status" value="1"/>
</dbReference>
<dbReference type="CDD" id="cd16018">
    <property type="entry name" value="Enpp"/>
    <property type="match status" value="1"/>
</dbReference>
<dbReference type="AlphaFoldDB" id="A0A382D2T2"/>
<name>A0A382D2T2_9ZZZZ</name>
<evidence type="ECO:0000313" key="1">
    <source>
        <dbReference type="EMBL" id="SVB32758.1"/>
    </source>
</evidence>
<sequence>MKKFFLLFLSTLFFSYSFCQERQKYYVLLISFDGFRADYLDWYDTPNIDKFTENGVRAIGMKPSFVTKTFPNHYSIATGMYVENHGLIGNEFYDQKLDDYYTLRDRNKVEDPKFYGGEPIWASAEKQGVKTASFFWVGSEAPIGGLYPSKWKRYDHDFPFGQRIDSVAHWFSLPQQERPRLCLLYFHEPDATGHDFGPKSTETGMMVTQMDSIFGLLIEKMSNLDIFPQLNIIAVSDHGMAEISSDRKVDLSEYTNMDAIIQEGAGPYAMLYSENETAVKKAVIDLKKAPHISVFLKNKIPDRFHFKNNYRIKDALVLADEGWYINNQAISSSSTAGAYIPTGGTHGYDNDLKSMHALFVANGPSFKNGVIAEPFENINVYPMIAYILGIVPNPEIDGRLENTSHILK</sequence>
<dbReference type="EMBL" id="UINC01037371">
    <property type="protein sequence ID" value="SVB32758.1"/>
    <property type="molecule type" value="Genomic_DNA"/>
</dbReference>
<dbReference type="InterPro" id="IPR002591">
    <property type="entry name" value="Phosphodiest/P_Trfase"/>
</dbReference>
<organism evidence="1">
    <name type="scientific">marine metagenome</name>
    <dbReference type="NCBI Taxonomy" id="408172"/>
    <lineage>
        <taxon>unclassified sequences</taxon>
        <taxon>metagenomes</taxon>
        <taxon>ecological metagenomes</taxon>
    </lineage>
</organism>
<accession>A0A382D2T2</accession>
<dbReference type="SUPFAM" id="SSF53649">
    <property type="entry name" value="Alkaline phosphatase-like"/>
    <property type="match status" value="1"/>
</dbReference>
<dbReference type="Pfam" id="PF01663">
    <property type="entry name" value="Phosphodiest"/>
    <property type="match status" value="1"/>
</dbReference>
<reference evidence="1" key="1">
    <citation type="submission" date="2018-05" db="EMBL/GenBank/DDBJ databases">
        <authorList>
            <person name="Lanie J.A."/>
            <person name="Ng W.-L."/>
            <person name="Kazmierczak K.M."/>
            <person name="Andrzejewski T.M."/>
            <person name="Davidsen T.M."/>
            <person name="Wayne K.J."/>
            <person name="Tettelin H."/>
            <person name="Glass J.I."/>
            <person name="Rusch D."/>
            <person name="Podicherti R."/>
            <person name="Tsui H.-C.T."/>
            <person name="Winkler M.E."/>
        </authorList>
    </citation>
    <scope>NUCLEOTIDE SEQUENCE</scope>
</reference>
<evidence type="ECO:0008006" key="2">
    <source>
        <dbReference type="Google" id="ProtNLM"/>
    </source>
</evidence>